<dbReference type="PATRIC" id="fig|320778.3.peg.2734"/>
<comment type="caution">
    <text evidence="1">The sequence shown here is derived from an EMBL/GenBank/DDBJ whole genome shotgun (WGS) entry which is preliminary data.</text>
</comment>
<evidence type="ECO:0000313" key="2">
    <source>
        <dbReference type="Proteomes" id="UP000035909"/>
    </source>
</evidence>
<proteinExistence type="predicted"/>
<accession>A0A0J1HAD8</accession>
<protein>
    <submittedName>
        <fullName evidence="1">Uncharacterized protein</fullName>
    </submittedName>
</protein>
<keyword evidence="2" id="KW-1185">Reference proteome</keyword>
<name>A0A0J1HAD8_9GAMM</name>
<dbReference type="Proteomes" id="UP000035909">
    <property type="component" value="Unassembled WGS sequence"/>
</dbReference>
<dbReference type="STRING" id="320778.ABT57_12530"/>
<dbReference type="AlphaFoldDB" id="A0A0J1HAD8"/>
<sequence>MINESNVSIFLDLLRIKFDNSTASARSIYHESKDENVKRAIAVSCALELIKSEITGCEISNLEYLLDKLPHFTDIIQKSLDVKNDKN</sequence>
<organism evidence="1 2">
    <name type="scientific">Photobacterium ganghwense</name>
    <dbReference type="NCBI Taxonomy" id="320778"/>
    <lineage>
        <taxon>Bacteria</taxon>
        <taxon>Pseudomonadati</taxon>
        <taxon>Pseudomonadota</taxon>
        <taxon>Gammaproteobacteria</taxon>
        <taxon>Vibrionales</taxon>
        <taxon>Vibrionaceae</taxon>
        <taxon>Photobacterium</taxon>
    </lineage>
</organism>
<gene>
    <name evidence="1" type="ORF">ABT57_12530</name>
</gene>
<dbReference type="EMBL" id="LDOU01000013">
    <property type="protein sequence ID" value="KLV08650.1"/>
    <property type="molecule type" value="Genomic_DNA"/>
</dbReference>
<reference evidence="1 2" key="1">
    <citation type="submission" date="2015-05" db="EMBL/GenBank/DDBJ databases">
        <title>Photobacterium galathea sp. nov.</title>
        <authorList>
            <person name="Machado H."/>
            <person name="Gram L."/>
        </authorList>
    </citation>
    <scope>NUCLEOTIDE SEQUENCE [LARGE SCALE GENOMIC DNA]</scope>
    <source>
        <strain evidence="1 2">DSM 22954</strain>
    </source>
</reference>
<evidence type="ECO:0000313" key="1">
    <source>
        <dbReference type="EMBL" id="KLV08650.1"/>
    </source>
</evidence>
<dbReference type="RefSeq" id="WP_047885577.1">
    <property type="nucleotide sequence ID" value="NZ_LDOU01000013.1"/>
</dbReference>